<dbReference type="AlphaFoldDB" id="A0A4Q4ZGC7"/>
<dbReference type="Pfam" id="PF00082">
    <property type="entry name" value="Peptidase_S8"/>
    <property type="match status" value="1"/>
</dbReference>
<keyword evidence="7" id="KW-1133">Transmembrane helix</keyword>
<dbReference type="GO" id="GO:0004252">
    <property type="term" value="F:serine-type endopeptidase activity"/>
    <property type="evidence" value="ECO:0007669"/>
    <property type="project" value="UniProtKB-UniRule"/>
</dbReference>
<keyword evidence="4 5" id="KW-0720">Serine protease</keyword>
<gene>
    <name evidence="10" type="ORF">EKO23_06380</name>
</gene>
<feature type="transmembrane region" description="Helical" evidence="7">
    <location>
        <begin position="392"/>
        <end position="409"/>
    </location>
</feature>
<dbReference type="PANTHER" id="PTHR43806:SF11">
    <property type="entry name" value="CEREVISIN-RELATED"/>
    <property type="match status" value="1"/>
</dbReference>
<evidence type="ECO:0000313" key="10">
    <source>
        <dbReference type="EMBL" id="RYP87232.1"/>
    </source>
</evidence>
<organism evidence="10 11">
    <name type="scientific">Nocardioides guangzhouensis</name>
    <dbReference type="NCBI Taxonomy" id="2497878"/>
    <lineage>
        <taxon>Bacteria</taxon>
        <taxon>Bacillati</taxon>
        <taxon>Actinomycetota</taxon>
        <taxon>Actinomycetes</taxon>
        <taxon>Propionibacteriales</taxon>
        <taxon>Nocardioidaceae</taxon>
        <taxon>Nocardioides</taxon>
    </lineage>
</organism>
<dbReference type="RefSeq" id="WP_134715333.1">
    <property type="nucleotide sequence ID" value="NZ_SDKM01000007.1"/>
</dbReference>
<feature type="domain" description="Peptidase S8/S53" evidence="9">
    <location>
        <begin position="73"/>
        <end position="342"/>
    </location>
</feature>
<dbReference type="InterPro" id="IPR022398">
    <property type="entry name" value="Peptidase_S8_His-AS"/>
</dbReference>
<evidence type="ECO:0000256" key="5">
    <source>
        <dbReference type="PROSITE-ProRule" id="PRU01240"/>
    </source>
</evidence>
<sequence length="417" mass="42779">MPGLRPPAARLLAAGLLGAGLAASVAGPTAPAYAEGACVRDVPDAGEPVTYEKPNDRVATALRLPEAHRISNGRGVGVAVVDSGVDPATGMVDVRGAATVAGPGAIADAHGTIVAGLVAGNDRERGVLGVAPGAHVVPVRVTAPRPEGFGSSGEPPELTDRALAAGIDKAVALARTENIRVINLSLELDDASPAVQEAIDRATRRGILVVAAVGNRTADPDDEDDPDRYRPGEDEVRFPASYDDEVLAVTALDPDLDLDPTWVWTGPETDVSAPAVGAISVTVGGSTCAIGDVASSWATAQVSGLAALLFAQNPNRSPAQVATRIEATARGAYADDALDGHGMVQPLEALTAQLQIAKDGTLQRAPAYVEARGELSPPERPQDVAAESRRTMMWWGLGAGGLVLLGLLLRPLTARRP</sequence>
<keyword evidence="7" id="KW-0812">Transmembrane</keyword>
<dbReference type="Gene3D" id="3.40.50.200">
    <property type="entry name" value="Peptidase S8/S53 domain"/>
    <property type="match status" value="1"/>
</dbReference>
<evidence type="ECO:0000313" key="11">
    <source>
        <dbReference type="Proteomes" id="UP000295198"/>
    </source>
</evidence>
<dbReference type="PROSITE" id="PS51892">
    <property type="entry name" value="SUBTILASE"/>
    <property type="match status" value="1"/>
</dbReference>
<evidence type="ECO:0000256" key="3">
    <source>
        <dbReference type="ARBA" id="ARBA00022801"/>
    </source>
</evidence>
<keyword evidence="2 5" id="KW-0645">Protease</keyword>
<evidence type="ECO:0000256" key="8">
    <source>
        <dbReference type="SAM" id="SignalP"/>
    </source>
</evidence>
<keyword evidence="3 5" id="KW-0378">Hydrolase</keyword>
<evidence type="ECO:0000256" key="7">
    <source>
        <dbReference type="SAM" id="Phobius"/>
    </source>
</evidence>
<evidence type="ECO:0000256" key="6">
    <source>
        <dbReference type="SAM" id="MobiDB-lite"/>
    </source>
</evidence>
<comment type="similarity">
    <text evidence="1 5">Belongs to the peptidase S8 family.</text>
</comment>
<evidence type="ECO:0000256" key="4">
    <source>
        <dbReference type="ARBA" id="ARBA00022825"/>
    </source>
</evidence>
<feature type="active site" description="Charge relay system" evidence="5">
    <location>
        <position position="110"/>
    </location>
</feature>
<feature type="chain" id="PRO_5021032220" description="Peptidase S8/S53 domain-containing protein" evidence="8">
    <location>
        <begin position="35"/>
        <end position="417"/>
    </location>
</feature>
<dbReference type="InterPro" id="IPR015500">
    <property type="entry name" value="Peptidase_S8_subtilisin-rel"/>
</dbReference>
<proteinExistence type="inferred from homology"/>
<name>A0A4Q4ZGC7_9ACTN</name>
<reference evidence="10 11" key="1">
    <citation type="submission" date="2019-01" db="EMBL/GenBank/DDBJ databases">
        <title>Nocardioides guangzhouensis sp. nov., an actinobacterium isolated from soil.</title>
        <authorList>
            <person name="Fu Y."/>
            <person name="Cai Y."/>
            <person name="Lin Z."/>
            <person name="Chen P."/>
        </authorList>
    </citation>
    <scope>NUCLEOTIDE SEQUENCE [LARGE SCALE GENOMIC DNA]</scope>
    <source>
        <strain evidence="10 11">130</strain>
    </source>
</reference>
<dbReference type="GO" id="GO:0006508">
    <property type="term" value="P:proteolysis"/>
    <property type="evidence" value="ECO:0007669"/>
    <property type="project" value="UniProtKB-KW"/>
</dbReference>
<dbReference type="Proteomes" id="UP000295198">
    <property type="component" value="Unassembled WGS sequence"/>
</dbReference>
<feature type="signal peptide" evidence="8">
    <location>
        <begin position="1"/>
        <end position="34"/>
    </location>
</feature>
<feature type="active site" description="Charge relay system" evidence="5">
    <location>
        <position position="82"/>
    </location>
</feature>
<evidence type="ECO:0000256" key="1">
    <source>
        <dbReference type="ARBA" id="ARBA00011073"/>
    </source>
</evidence>
<keyword evidence="7" id="KW-0472">Membrane</keyword>
<dbReference type="PANTHER" id="PTHR43806">
    <property type="entry name" value="PEPTIDASE S8"/>
    <property type="match status" value="1"/>
</dbReference>
<protein>
    <recommendedName>
        <fullName evidence="9">Peptidase S8/S53 domain-containing protein</fullName>
    </recommendedName>
</protein>
<dbReference type="EMBL" id="SDKM01000007">
    <property type="protein sequence ID" value="RYP87232.1"/>
    <property type="molecule type" value="Genomic_DNA"/>
</dbReference>
<feature type="active site" description="Charge relay system" evidence="5">
    <location>
        <position position="296"/>
    </location>
</feature>
<accession>A0A4Q4ZGC7</accession>
<dbReference type="InterPro" id="IPR036852">
    <property type="entry name" value="Peptidase_S8/S53_dom_sf"/>
</dbReference>
<comment type="caution">
    <text evidence="10">The sequence shown here is derived from an EMBL/GenBank/DDBJ whole genome shotgun (WGS) entry which is preliminary data.</text>
</comment>
<dbReference type="OrthoDB" id="9798386at2"/>
<dbReference type="PRINTS" id="PR00723">
    <property type="entry name" value="SUBTILISIN"/>
</dbReference>
<feature type="region of interest" description="Disordered" evidence="6">
    <location>
        <begin position="215"/>
        <end position="234"/>
    </location>
</feature>
<dbReference type="SUPFAM" id="SSF52743">
    <property type="entry name" value="Subtilisin-like"/>
    <property type="match status" value="1"/>
</dbReference>
<evidence type="ECO:0000256" key="2">
    <source>
        <dbReference type="ARBA" id="ARBA00022670"/>
    </source>
</evidence>
<dbReference type="InterPro" id="IPR050131">
    <property type="entry name" value="Peptidase_S8_subtilisin-like"/>
</dbReference>
<dbReference type="PROSITE" id="PS00137">
    <property type="entry name" value="SUBTILASE_HIS"/>
    <property type="match status" value="1"/>
</dbReference>
<dbReference type="InterPro" id="IPR000209">
    <property type="entry name" value="Peptidase_S8/S53_dom"/>
</dbReference>
<keyword evidence="8" id="KW-0732">Signal</keyword>
<keyword evidence="11" id="KW-1185">Reference proteome</keyword>
<evidence type="ECO:0000259" key="9">
    <source>
        <dbReference type="Pfam" id="PF00082"/>
    </source>
</evidence>